<comment type="similarity">
    <text evidence="1">Belongs to the sigma-70 factor family. ECF subfamily.</text>
</comment>
<evidence type="ECO:0000259" key="6">
    <source>
        <dbReference type="Pfam" id="PF08281"/>
    </source>
</evidence>
<evidence type="ECO:0000313" key="7">
    <source>
        <dbReference type="EMBL" id="MBB5977967.1"/>
    </source>
</evidence>
<dbReference type="Pfam" id="PF08281">
    <property type="entry name" value="Sigma70_r4_2"/>
    <property type="match status" value="1"/>
</dbReference>
<dbReference type="InterPro" id="IPR007627">
    <property type="entry name" value="RNA_pol_sigma70_r2"/>
</dbReference>
<gene>
    <name evidence="7" type="ORF">HDA44_001308</name>
</gene>
<dbReference type="AlphaFoldDB" id="A0A841DNJ4"/>
<name>A0A841DNJ4_9ACTN</name>
<sequence>MTSSTAAPSPPVVGLRAVRTDDAARFREVFDGNFRALLGYAIRRAESVDDAADVVADTFLVAWRRIGEVPPGDAARLWLYGVARRVLANRRRGDIRRERLGEKLRLELVSAVPDPAETSDSGVVVRAAMARLNDSDRELLMLTGWDGLEPAEAATVLGLPARTVRTRLHRARKRLRNLLGDAFDCHEHQDDPTTRDEK</sequence>
<keyword evidence="4" id="KW-0804">Transcription</keyword>
<evidence type="ECO:0000259" key="5">
    <source>
        <dbReference type="Pfam" id="PF04542"/>
    </source>
</evidence>
<dbReference type="Gene3D" id="1.10.1740.10">
    <property type="match status" value="1"/>
</dbReference>
<dbReference type="Gene3D" id="1.10.10.10">
    <property type="entry name" value="Winged helix-like DNA-binding domain superfamily/Winged helix DNA-binding domain"/>
    <property type="match status" value="1"/>
</dbReference>
<evidence type="ECO:0000256" key="4">
    <source>
        <dbReference type="ARBA" id="ARBA00023163"/>
    </source>
</evidence>
<reference evidence="7 8" key="1">
    <citation type="submission" date="2020-08" db="EMBL/GenBank/DDBJ databases">
        <title>Sequencing the genomes of 1000 actinobacteria strains.</title>
        <authorList>
            <person name="Klenk H.-P."/>
        </authorList>
    </citation>
    <scope>NUCLEOTIDE SEQUENCE [LARGE SCALE GENOMIC DNA]</scope>
    <source>
        <strain evidence="7 8">DSM 17294</strain>
    </source>
</reference>
<dbReference type="PANTHER" id="PTHR43133">
    <property type="entry name" value="RNA POLYMERASE ECF-TYPE SIGMA FACTO"/>
    <property type="match status" value="1"/>
</dbReference>
<dbReference type="InterPro" id="IPR013325">
    <property type="entry name" value="RNA_pol_sigma_r2"/>
</dbReference>
<feature type="domain" description="RNA polymerase sigma-70 region 2" evidence="5">
    <location>
        <begin position="33"/>
        <end position="93"/>
    </location>
</feature>
<dbReference type="GO" id="GO:0016987">
    <property type="term" value="F:sigma factor activity"/>
    <property type="evidence" value="ECO:0007669"/>
    <property type="project" value="UniProtKB-KW"/>
</dbReference>
<keyword evidence="2" id="KW-0805">Transcription regulation</keyword>
<evidence type="ECO:0000256" key="2">
    <source>
        <dbReference type="ARBA" id="ARBA00023015"/>
    </source>
</evidence>
<feature type="domain" description="RNA polymerase sigma factor 70 region 4 type 2" evidence="6">
    <location>
        <begin position="125"/>
        <end position="175"/>
    </location>
</feature>
<dbReference type="SUPFAM" id="SSF88946">
    <property type="entry name" value="Sigma2 domain of RNA polymerase sigma factors"/>
    <property type="match status" value="1"/>
</dbReference>
<evidence type="ECO:0000256" key="3">
    <source>
        <dbReference type="ARBA" id="ARBA00023082"/>
    </source>
</evidence>
<dbReference type="SUPFAM" id="SSF88659">
    <property type="entry name" value="Sigma3 and sigma4 domains of RNA polymerase sigma factors"/>
    <property type="match status" value="1"/>
</dbReference>
<comment type="caution">
    <text evidence="7">The sequence shown here is derived from an EMBL/GenBank/DDBJ whole genome shotgun (WGS) entry which is preliminary data.</text>
</comment>
<proteinExistence type="inferred from homology"/>
<keyword evidence="8" id="KW-1185">Reference proteome</keyword>
<dbReference type="Proteomes" id="UP000558997">
    <property type="component" value="Unassembled WGS sequence"/>
</dbReference>
<keyword evidence="3" id="KW-0731">Sigma factor</keyword>
<dbReference type="RefSeq" id="WP_184832178.1">
    <property type="nucleotide sequence ID" value="NZ_BAAAVN010000015.1"/>
</dbReference>
<dbReference type="InterPro" id="IPR013249">
    <property type="entry name" value="RNA_pol_sigma70_r4_t2"/>
</dbReference>
<accession>A0A841DNJ4</accession>
<dbReference type="InterPro" id="IPR036388">
    <property type="entry name" value="WH-like_DNA-bd_sf"/>
</dbReference>
<dbReference type="GO" id="GO:0006352">
    <property type="term" value="P:DNA-templated transcription initiation"/>
    <property type="evidence" value="ECO:0007669"/>
    <property type="project" value="InterPro"/>
</dbReference>
<dbReference type="InterPro" id="IPR039425">
    <property type="entry name" value="RNA_pol_sigma-70-like"/>
</dbReference>
<dbReference type="PANTHER" id="PTHR43133:SF25">
    <property type="entry name" value="RNA POLYMERASE SIGMA FACTOR RFAY-RELATED"/>
    <property type="match status" value="1"/>
</dbReference>
<protein>
    <submittedName>
        <fullName evidence="7">RNA polymerase sigma-70 factor (ECF subfamily)</fullName>
    </submittedName>
</protein>
<dbReference type="InterPro" id="IPR014284">
    <property type="entry name" value="RNA_pol_sigma-70_dom"/>
</dbReference>
<dbReference type="Pfam" id="PF04542">
    <property type="entry name" value="Sigma70_r2"/>
    <property type="match status" value="1"/>
</dbReference>
<evidence type="ECO:0000256" key="1">
    <source>
        <dbReference type="ARBA" id="ARBA00010641"/>
    </source>
</evidence>
<dbReference type="GO" id="GO:0003677">
    <property type="term" value="F:DNA binding"/>
    <property type="evidence" value="ECO:0007669"/>
    <property type="project" value="InterPro"/>
</dbReference>
<organism evidence="7 8">
    <name type="scientific">Kribbella solani</name>
    <dbReference type="NCBI Taxonomy" id="236067"/>
    <lineage>
        <taxon>Bacteria</taxon>
        <taxon>Bacillati</taxon>
        <taxon>Actinomycetota</taxon>
        <taxon>Actinomycetes</taxon>
        <taxon>Propionibacteriales</taxon>
        <taxon>Kribbellaceae</taxon>
        <taxon>Kribbella</taxon>
    </lineage>
</organism>
<dbReference type="InterPro" id="IPR013324">
    <property type="entry name" value="RNA_pol_sigma_r3/r4-like"/>
</dbReference>
<dbReference type="EMBL" id="JACHNF010000001">
    <property type="protein sequence ID" value="MBB5977967.1"/>
    <property type="molecule type" value="Genomic_DNA"/>
</dbReference>
<evidence type="ECO:0000313" key="8">
    <source>
        <dbReference type="Proteomes" id="UP000558997"/>
    </source>
</evidence>
<dbReference type="CDD" id="cd06171">
    <property type="entry name" value="Sigma70_r4"/>
    <property type="match status" value="1"/>
</dbReference>
<dbReference type="NCBIfam" id="TIGR02937">
    <property type="entry name" value="sigma70-ECF"/>
    <property type="match status" value="1"/>
</dbReference>